<name>B8LQ58_PICSI</name>
<feature type="compositionally biased region" description="Basic residues" evidence="1">
    <location>
        <begin position="125"/>
        <end position="135"/>
    </location>
</feature>
<protein>
    <submittedName>
        <fullName evidence="2">Uncharacterized protein</fullName>
    </submittedName>
</protein>
<sequence length="135" mass="15250">MLGCPYGTNLQMCCCRFTAGQEIAAFPAACERLSKDGKESWEESDLKAWEESHLNTVRSLGRVTSEDVAYVAFPSLHTIESFIVKESDLQTNGNDNYLQKCMEAKEKTSSSRRQSPGKCQTRPTPKLRKSYQQKM</sequence>
<proteinExistence type="evidence at transcript level"/>
<organism evidence="2">
    <name type="scientific">Picea sitchensis</name>
    <name type="common">Sitka spruce</name>
    <name type="synonym">Pinus sitchensis</name>
    <dbReference type="NCBI Taxonomy" id="3332"/>
    <lineage>
        <taxon>Eukaryota</taxon>
        <taxon>Viridiplantae</taxon>
        <taxon>Streptophyta</taxon>
        <taxon>Embryophyta</taxon>
        <taxon>Tracheophyta</taxon>
        <taxon>Spermatophyta</taxon>
        <taxon>Pinopsida</taxon>
        <taxon>Pinidae</taxon>
        <taxon>Conifers I</taxon>
        <taxon>Pinales</taxon>
        <taxon>Pinaceae</taxon>
        <taxon>Picea</taxon>
    </lineage>
</organism>
<dbReference type="AlphaFoldDB" id="B8LQ58"/>
<dbReference type="EMBL" id="EF677996">
    <property type="protein sequence ID" value="ABR17788.1"/>
    <property type="molecule type" value="mRNA"/>
</dbReference>
<evidence type="ECO:0000313" key="2">
    <source>
        <dbReference type="EMBL" id="ABR17788.1"/>
    </source>
</evidence>
<evidence type="ECO:0000256" key="1">
    <source>
        <dbReference type="SAM" id="MobiDB-lite"/>
    </source>
</evidence>
<dbReference type="OMA" id="CRFTAGQ"/>
<feature type="compositionally biased region" description="Polar residues" evidence="1">
    <location>
        <begin position="111"/>
        <end position="123"/>
    </location>
</feature>
<feature type="region of interest" description="Disordered" evidence="1">
    <location>
        <begin position="105"/>
        <end position="135"/>
    </location>
</feature>
<accession>B8LQ58</accession>
<reference evidence="2" key="1">
    <citation type="submission" date="2007-06" db="EMBL/GenBank/DDBJ databases">
        <title>Full length cDNA sequences from Sitka Spruce (Picea sitchensis).</title>
        <authorList>
            <person name="Ralph S.G."/>
            <person name="Chun H.E."/>
            <person name="Liao N."/>
            <person name="Ali J."/>
            <person name="Reid K."/>
            <person name="Kolosova N."/>
            <person name="Cooper N."/>
            <person name="Cullis C."/>
            <person name="Jancsik S."/>
            <person name="Moore R."/>
            <person name="Mayo M."/>
            <person name="Wagner S."/>
            <person name="Holt R.A."/>
            <person name="Jones S.J.M."/>
            <person name="Marra M.A."/>
            <person name="Ritland C.E."/>
            <person name="Ritland K."/>
            <person name="Bohlmann J."/>
        </authorList>
    </citation>
    <scope>NUCLEOTIDE SEQUENCE</scope>
    <source>
        <tissue evidence="2">Bark</tissue>
    </source>
</reference>